<name>A0A4S4B1K6_9RHOO</name>
<gene>
    <name evidence="1" type="ORF">E6C76_10370</name>
</gene>
<evidence type="ECO:0000313" key="2">
    <source>
        <dbReference type="Proteomes" id="UP000308430"/>
    </source>
</evidence>
<dbReference type="Pfam" id="PF12900">
    <property type="entry name" value="Pyridox_ox_2"/>
    <property type="match status" value="1"/>
</dbReference>
<sequence length="155" mass="17506">MRREAREIKDRKEIDAILGAARLMRIALTDGNVPFLVPVFYAYDGQALYFHSAPQGSKVEIMKRNDLVCFEVSIDHGIIEDEMICDFEARHRTVIGLGRTRFVGDRAEKIRALDLIVARFTNRAFEYPVANLDRTLVVRIDIDSVKGKQHGTGGG</sequence>
<keyword evidence="2" id="KW-1185">Reference proteome</keyword>
<accession>A0A4S4B1K6</accession>
<comment type="caution">
    <text evidence="1">The sequence shown here is derived from an EMBL/GenBank/DDBJ whole genome shotgun (WGS) entry which is preliminary data.</text>
</comment>
<dbReference type="PANTHER" id="PTHR34071:SF2">
    <property type="entry name" value="FLAVIN-NUCLEOTIDE-BINDING PROTEIN"/>
    <property type="match status" value="1"/>
</dbReference>
<dbReference type="OrthoDB" id="9794935at2"/>
<dbReference type="Gene3D" id="2.30.110.10">
    <property type="entry name" value="Electron Transport, Fmn-binding Protein, Chain A"/>
    <property type="match status" value="1"/>
</dbReference>
<dbReference type="Proteomes" id="UP000308430">
    <property type="component" value="Unassembled WGS sequence"/>
</dbReference>
<dbReference type="PANTHER" id="PTHR34071">
    <property type="entry name" value="5-NITROIMIDAZOLE ANTIBIOTICS RESISTANCE PROTEIN, NIMA-FAMILY-RELATED PROTEIN-RELATED"/>
    <property type="match status" value="1"/>
</dbReference>
<dbReference type="InterPro" id="IPR012349">
    <property type="entry name" value="Split_barrel_FMN-bd"/>
</dbReference>
<proteinExistence type="predicted"/>
<organism evidence="1 2">
    <name type="scientific">Pseudothauera nasutitermitis</name>
    <dbReference type="NCBI Taxonomy" id="2565930"/>
    <lineage>
        <taxon>Bacteria</taxon>
        <taxon>Pseudomonadati</taxon>
        <taxon>Pseudomonadota</taxon>
        <taxon>Betaproteobacteria</taxon>
        <taxon>Rhodocyclales</taxon>
        <taxon>Zoogloeaceae</taxon>
        <taxon>Pseudothauera</taxon>
    </lineage>
</organism>
<dbReference type="EMBL" id="SSOC01000003">
    <property type="protein sequence ID" value="THF65992.1"/>
    <property type="molecule type" value="Genomic_DNA"/>
</dbReference>
<protein>
    <submittedName>
        <fullName evidence="1">Pyridoxamine 5'-phosphate oxidase family protein</fullName>
    </submittedName>
</protein>
<dbReference type="SUPFAM" id="SSF50475">
    <property type="entry name" value="FMN-binding split barrel"/>
    <property type="match status" value="1"/>
</dbReference>
<dbReference type="AlphaFoldDB" id="A0A4S4B1K6"/>
<evidence type="ECO:0000313" key="1">
    <source>
        <dbReference type="EMBL" id="THF65992.1"/>
    </source>
</evidence>
<reference evidence="1 2" key="1">
    <citation type="submission" date="2019-04" db="EMBL/GenBank/DDBJ databases">
        <title>Azoarcus nasutitermitis sp. nov. isolated from termite nest.</title>
        <authorList>
            <person name="Lin S.-Y."/>
            <person name="Hameed A."/>
            <person name="Hsu Y.-H."/>
            <person name="Young C.-C."/>
        </authorList>
    </citation>
    <scope>NUCLEOTIDE SEQUENCE [LARGE SCALE GENOMIC DNA]</scope>
    <source>
        <strain evidence="1 2">CC-YHH838</strain>
    </source>
</reference>
<dbReference type="InterPro" id="IPR024747">
    <property type="entry name" value="Pyridox_Oxase-rel"/>
</dbReference>